<dbReference type="KEGG" id="sasa:106574924"/>
<dbReference type="RefSeq" id="XP_014006535.1">
    <property type="nucleotide sequence ID" value="XM_014151060.1"/>
</dbReference>
<keyword evidence="1" id="KW-1185">Reference proteome</keyword>
<dbReference type="GO" id="GO:0030552">
    <property type="term" value="F:cAMP binding"/>
    <property type="evidence" value="ECO:0007669"/>
    <property type="project" value="TreeGrafter"/>
</dbReference>
<dbReference type="RefSeq" id="XP_045554132.1">
    <property type="nucleotide sequence ID" value="XM_045698176.1"/>
</dbReference>
<dbReference type="PANTHER" id="PTHR23011">
    <property type="entry name" value="CYCLIC NUCLEOTIDE-BINDING DOMAIN CONTAINING PROTEIN"/>
    <property type="match status" value="1"/>
</dbReference>
<dbReference type="GeneID" id="106574924"/>
<dbReference type="PANTHER" id="PTHR23011:SF43">
    <property type="entry name" value="CYCLIC NUCLEOTIDE-BINDING DOMAIN-CONTAINING PROTEIN 2"/>
    <property type="match status" value="1"/>
</dbReference>
<dbReference type="OrthoDB" id="166212at2759"/>
<dbReference type="Proteomes" id="UP001652741">
    <property type="component" value="Chromosome ssa16"/>
</dbReference>
<organism evidence="1 2">
    <name type="scientific">Salmo salar</name>
    <name type="common">Atlantic salmon</name>
    <dbReference type="NCBI Taxonomy" id="8030"/>
    <lineage>
        <taxon>Eukaryota</taxon>
        <taxon>Metazoa</taxon>
        <taxon>Chordata</taxon>
        <taxon>Craniata</taxon>
        <taxon>Vertebrata</taxon>
        <taxon>Euteleostomi</taxon>
        <taxon>Actinopterygii</taxon>
        <taxon>Neopterygii</taxon>
        <taxon>Teleostei</taxon>
        <taxon>Protacanthopterygii</taxon>
        <taxon>Salmoniformes</taxon>
        <taxon>Salmonidae</taxon>
        <taxon>Salmoninae</taxon>
        <taxon>Salmo</taxon>
    </lineage>
</organism>
<evidence type="ECO:0000313" key="3">
    <source>
        <dbReference type="RefSeq" id="XP_045554132.1"/>
    </source>
</evidence>
<name>A0A1S3MTV3_SALSA</name>
<evidence type="ECO:0000313" key="2">
    <source>
        <dbReference type="RefSeq" id="XP_014006535.1"/>
    </source>
</evidence>
<sequence>METGEKAEKAAAKEAKTDLKDVPSAVLHFQQAAEMLFSAPVQAAPCRGKLGFKWAVRSVILMTRFCRYFMSRSNSRQFMEFNFRETITNQPAGGTGKNLVFDLNHFKVKEDRIPVLLVEIMRKCPEERSESEVLLVHNMLSSVSMFRRYSGTLQLLLARVVRYQRLEVNPLSINCKKMSFKTAKCSFHPKTKCAELQEISFNPEKFSPPTRGV</sequence>
<gene>
    <name evidence="2" type="primary">LOC106574924</name>
    <name evidence="3" type="synonym">LOC123727897</name>
</gene>
<proteinExistence type="predicted"/>
<dbReference type="GO" id="GO:0007283">
    <property type="term" value="P:spermatogenesis"/>
    <property type="evidence" value="ECO:0007669"/>
    <property type="project" value="TreeGrafter"/>
</dbReference>
<accession>A0A1S3MTV3</accession>
<protein>
    <submittedName>
        <fullName evidence="2 3">Cyclic nucleotide-binding domain-containing protein 2-like</fullName>
    </submittedName>
</protein>
<evidence type="ECO:0000313" key="1">
    <source>
        <dbReference type="Proteomes" id="UP001652741"/>
    </source>
</evidence>
<dbReference type="AlphaFoldDB" id="A0A1S3MTV3"/>
<reference evidence="2" key="1">
    <citation type="submission" date="2025-04" db="UniProtKB">
        <authorList>
            <consortium name="RefSeq"/>
        </authorList>
    </citation>
    <scope>IDENTIFICATION</scope>
    <source>
        <tissue evidence="2">Muscle</tissue>
    </source>
</reference>